<dbReference type="InterPro" id="IPR015943">
    <property type="entry name" value="WD40/YVTN_repeat-like_dom_sf"/>
</dbReference>
<sequence length="294" mass="31683">MAEEFISLHRTASNFRAGRCLHTHIPTPAASILTCRRLAISDRHLAAGFSDGSVRLYDLPAASLIAHHAFHPHRDRLGQFSAAIVGIILLSQRRLVFASQDGDITVANVDEDNFSEVVARRARAGNLVEDGTLVDFAGDERRWVGLFAGVPGWSWRVWDGETEQEVYAGGSLTDADSVAGWHMLADISFPSVARIAVAAAGTVVGCTGSRVQAMRVGGMVEVTAEVSRFGVAAGRRMRREEMRPGRGVVGSMNWGYVVMWVGGVGRVWDALTGESLYALRRGTGEMRAAASSDS</sequence>
<keyword evidence="2" id="KW-1185">Reference proteome</keyword>
<dbReference type="PANTHER" id="PTHR19855:SF31">
    <property type="entry name" value="TRANSCRIPTIONAL REGULATOR STERILE APETALA"/>
    <property type="match status" value="1"/>
</dbReference>
<dbReference type="PANTHER" id="PTHR19855">
    <property type="entry name" value="WD40 REPEAT PROTEIN 12, 37"/>
    <property type="match status" value="1"/>
</dbReference>
<organism evidence="1 2">
    <name type="scientific">Platanthera zijinensis</name>
    <dbReference type="NCBI Taxonomy" id="2320716"/>
    <lineage>
        <taxon>Eukaryota</taxon>
        <taxon>Viridiplantae</taxon>
        <taxon>Streptophyta</taxon>
        <taxon>Embryophyta</taxon>
        <taxon>Tracheophyta</taxon>
        <taxon>Spermatophyta</taxon>
        <taxon>Magnoliopsida</taxon>
        <taxon>Liliopsida</taxon>
        <taxon>Asparagales</taxon>
        <taxon>Orchidaceae</taxon>
        <taxon>Orchidoideae</taxon>
        <taxon>Orchideae</taxon>
        <taxon>Orchidinae</taxon>
        <taxon>Platanthera</taxon>
    </lineage>
</organism>
<gene>
    <name evidence="1" type="primary">SAP</name>
    <name evidence="1" type="ORF">KSP39_PZI009219</name>
</gene>
<protein>
    <submittedName>
        <fullName evidence="1">Transcriptional regulator STERILE APETALA</fullName>
    </submittedName>
</protein>
<dbReference type="Proteomes" id="UP001418222">
    <property type="component" value="Unassembled WGS sequence"/>
</dbReference>
<reference evidence="1 2" key="1">
    <citation type="journal article" date="2022" name="Nat. Plants">
        <title>Genomes of leafy and leafless Platanthera orchids illuminate the evolution of mycoheterotrophy.</title>
        <authorList>
            <person name="Li M.H."/>
            <person name="Liu K.W."/>
            <person name="Li Z."/>
            <person name="Lu H.C."/>
            <person name="Ye Q.L."/>
            <person name="Zhang D."/>
            <person name="Wang J.Y."/>
            <person name="Li Y.F."/>
            <person name="Zhong Z.M."/>
            <person name="Liu X."/>
            <person name="Yu X."/>
            <person name="Liu D.K."/>
            <person name="Tu X.D."/>
            <person name="Liu B."/>
            <person name="Hao Y."/>
            <person name="Liao X.Y."/>
            <person name="Jiang Y.T."/>
            <person name="Sun W.H."/>
            <person name="Chen J."/>
            <person name="Chen Y.Q."/>
            <person name="Ai Y."/>
            <person name="Zhai J.W."/>
            <person name="Wu S.S."/>
            <person name="Zhou Z."/>
            <person name="Hsiao Y.Y."/>
            <person name="Wu W.L."/>
            <person name="Chen Y.Y."/>
            <person name="Lin Y.F."/>
            <person name="Hsu J.L."/>
            <person name="Li C.Y."/>
            <person name="Wang Z.W."/>
            <person name="Zhao X."/>
            <person name="Zhong W.Y."/>
            <person name="Ma X.K."/>
            <person name="Ma L."/>
            <person name="Huang J."/>
            <person name="Chen G.Z."/>
            <person name="Huang M.Z."/>
            <person name="Huang L."/>
            <person name="Peng D.H."/>
            <person name="Luo Y.B."/>
            <person name="Zou S.Q."/>
            <person name="Chen S.P."/>
            <person name="Lan S."/>
            <person name="Tsai W.C."/>
            <person name="Van de Peer Y."/>
            <person name="Liu Z.J."/>
        </authorList>
    </citation>
    <scope>NUCLEOTIDE SEQUENCE [LARGE SCALE GENOMIC DNA]</scope>
    <source>
        <strain evidence="1">Lor287</strain>
    </source>
</reference>
<dbReference type="EMBL" id="JBBWWQ010000007">
    <property type="protein sequence ID" value="KAK8943120.1"/>
    <property type="molecule type" value="Genomic_DNA"/>
</dbReference>
<name>A0AAP0BME8_9ASPA</name>
<evidence type="ECO:0000313" key="1">
    <source>
        <dbReference type="EMBL" id="KAK8943120.1"/>
    </source>
</evidence>
<dbReference type="InterPro" id="IPR011047">
    <property type="entry name" value="Quinoprotein_ADH-like_sf"/>
</dbReference>
<proteinExistence type="predicted"/>
<evidence type="ECO:0000313" key="2">
    <source>
        <dbReference type="Proteomes" id="UP001418222"/>
    </source>
</evidence>
<comment type="caution">
    <text evidence="1">The sequence shown here is derived from an EMBL/GenBank/DDBJ whole genome shotgun (WGS) entry which is preliminary data.</text>
</comment>
<accession>A0AAP0BME8</accession>
<dbReference type="SUPFAM" id="SSF50998">
    <property type="entry name" value="Quinoprotein alcohol dehydrogenase-like"/>
    <property type="match status" value="1"/>
</dbReference>
<dbReference type="Gene3D" id="2.130.10.10">
    <property type="entry name" value="YVTN repeat-like/Quinoprotein amine dehydrogenase"/>
    <property type="match status" value="1"/>
</dbReference>
<dbReference type="AlphaFoldDB" id="A0AAP0BME8"/>